<reference evidence="6 7" key="1">
    <citation type="submission" date="2018-06" db="EMBL/GenBank/DDBJ databases">
        <authorList>
            <consortium name="Pathogen Informatics"/>
            <person name="Doyle S."/>
        </authorList>
    </citation>
    <scope>NUCLEOTIDE SEQUENCE [LARGE SCALE GENOMIC DNA]</scope>
    <source>
        <strain evidence="6 7">NCTC12410</strain>
    </source>
</reference>
<proteinExistence type="predicted"/>
<dbReference type="InterPro" id="IPR000748">
    <property type="entry name" value="PsdUridine_synth_RsuA/RluB/E/F"/>
</dbReference>
<dbReference type="PROSITE" id="PS50889">
    <property type="entry name" value="S4"/>
    <property type="match status" value="1"/>
</dbReference>
<dbReference type="AlphaFoldDB" id="A0A377J6D9"/>
<dbReference type="Gene3D" id="3.10.290.10">
    <property type="entry name" value="RNA-binding S4 domain"/>
    <property type="match status" value="1"/>
</dbReference>
<dbReference type="InterPro" id="IPR042092">
    <property type="entry name" value="PsdUridine_s_RsuA/RluB/E/F_cat"/>
</dbReference>
<keyword evidence="1 6" id="KW-0413">Isomerase</keyword>
<evidence type="ECO:0000313" key="6">
    <source>
        <dbReference type="EMBL" id="STO97396.1"/>
    </source>
</evidence>
<dbReference type="InterPro" id="IPR020103">
    <property type="entry name" value="PsdUridine_synth_cat_dom_sf"/>
</dbReference>
<sequence length="255" mass="29430">MRLNTFIAHNSAHSRREADSLIAQGRVRINRQKAQLGAMITKDDKIFIDGKQLKPKKADDYTFIIYHKPKGELVSKRDDRARRVIYDSLESRFRAFIPVGRLDFSSEGLLILGDSKSIVSALMHSNLEREYIIKIDKPITQAMLEAMENGLKASDARRGGHSHSEIVAMEFAPFISWQIIKSTPTLSRLKVVIQEGRNRELRRFFGYFKASVLDLRRVRYGFARLNALPVGKWRYFSKDEYKSLRAFLKDSHPNV</sequence>
<evidence type="ECO:0000256" key="3">
    <source>
        <dbReference type="ARBA" id="ARBA00033164"/>
    </source>
</evidence>
<dbReference type="NCBIfam" id="TIGR00093">
    <property type="entry name" value="pseudouridine synthase"/>
    <property type="match status" value="1"/>
</dbReference>
<evidence type="ECO:0000256" key="2">
    <source>
        <dbReference type="ARBA" id="ARBA00031870"/>
    </source>
</evidence>
<dbReference type="GO" id="GO:0000455">
    <property type="term" value="P:enzyme-directed rRNA pseudouridine synthesis"/>
    <property type="evidence" value="ECO:0007669"/>
    <property type="project" value="UniProtKB-ARBA"/>
</dbReference>
<dbReference type="SMART" id="SM00363">
    <property type="entry name" value="S4"/>
    <property type="match status" value="1"/>
</dbReference>
<dbReference type="SUPFAM" id="SSF55120">
    <property type="entry name" value="Pseudouridine synthase"/>
    <property type="match status" value="1"/>
</dbReference>
<evidence type="ECO:0000256" key="1">
    <source>
        <dbReference type="ARBA" id="ARBA00023235"/>
    </source>
</evidence>
<dbReference type="InterPro" id="IPR002942">
    <property type="entry name" value="S4_RNA-bd"/>
</dbReference>
<organism evidence="6 7">
    <name type="scientific">Helicobacter canis</name>
    <dbReference type="NCBI Taxonomy" id="29419"/>
    <lineage>
        <taxon>Bacteria</taxon>
        <taxon>Pseudomonadati</taxon>
        <taxon>Campylobacterota</taxon>
        <taxon>Epsilonproteobacteria</taxon>
        <taxon>Campylobacterales</taxon>
        <taxon>Helicobacteraceae</taxon>
        <taxon>Helicobacter</taxon>
    </lineage>
</organism>
<dbReference type="PANTHER" id="PTHR47683:SF2">
    <property type="entry name" value="RNA-BINDING S4 DOMAIN-CONTAINING PROTEIN"/>
    <property type="match status" value="1"/>
</dbReference>
<dbReference type="EMBL" id="UGHV01000001">
    <property type="protein sequence ID" value="STO97396.1"/>
    <property type="molecule type" value="Genomic_DNA"/>
</dbReference>
<protein>
    <recommendedName>
        <fullName evidence="2">RNA pseudouridylate synthase</fullName>
    </recommendedName>
    <alternativeName>
        <fullName evidence="3">RNA-uridine isomerase</fullName>
    </alternativeName>
</protein>
<evidence type="ECO:0000313" key="7">
    <source>
        <dbReference type="Proteomes" id="UP000254841"/>
    </source>
</evidence>
<gene>
    <name evidence="6" type="primary">rluF</name>
    <name evidence="6" type="ORF">NCTC12410_01222</name>
</gene>
<dbReference type="Gene3D" id="3.30.70.580">
    <property type="entry name" value="Pseudouridine synthase I, catalytic domain, N-terminal subdomain"/>
    <property type="match status" value="1"/>
</dbReference>
<dbReference type="InterPro" id="IPR050343">
    <property type="entry name" value="RsuA_PseudoU_synthase"/>
</dbReference>
<dbReference type="InterPro" id="IPR006145">
    <property type="entry name" value="PsdUridine_synth_RsuA/RluA"/>
</dbReference>
<dbReference type="Pfam" id="PF00849">
    <property type="entry name" value="PseudoU_synth_2"/>
    <property type="match status" value="1"/>
</dbReference>
<dbReference type="OrthoDB" id="9807213at2"/>
<dbReference type="PANTHER" id="PTHR47683">
    <property type="entry name" value="PSEUDOURIDINE SYNTHASE FAMILY PROTEIN-RELATED"/>
    <property type="match status" value="1"/>
</dbReference>
<dbReference type="CDD" id="cd00165">
    <property type="entry name" value="S4"/>
    <property type="match status" value="1"/>
</dbReference>
<keyword evidence="4" id="KW-0694">RNA-binding</keyword>
<dbReference type="InterPro" id="IPR020094">
    <property type="entry name" value="TruA/RsuA/RluB/E/F_N"/>
</dbReference>
<dbReference type="Pfam" id="PF01479">
    <property type="entry name" value="S4"/>
    <property type="match status" value="1"/>
</dbReference>
<dbReference type="SUPFAM" id="SSF55174">
    <property type="entry name" value="Alpha-L RNA-binding motif"/>
    <property type="match status" value="1"/>
</dbReference>
<dbReference type="Gene3D" id="3.30.70.1560">
    <property type="entry name" value="Alpha-L RNA-binding motif"/>
    <property type="match status" value="1"/>
</dbReference>
<dbReference type="Proteomes" id="UP000254841">
    <property type="component" value="Unassembled WGS sequence"/>
</dbReference>
<evidence type="ECO:0000256" key="4">
    <source>
        <dbReference type="PROSITE-ProRule" id="PRU00182"/>
    </source>
</evidence>
<accession>A0A377J6D9</accession>
<dbReference type="RefSeq" id="WP_115011632.1">
    <property type="nucleotide sequence ID" value="NZ_UGHV01000001.1"/>
</dbReference>
<dbReference type="GO" id="GO:0120159">
    <property type="term" value="F:rRNA pseudouridine synthase activity"/>
    <property type="evidence" value="ECO:0007669"/>
    <property type="project" value="UniProtKB-ARBA"/>
</dbReference>
<dbReference type="InterPro" id="IPR036986">
    <property type="entry name" value="S4_RNA-bd_sf"/>
</dbReference>
<feature type="domain" description="RNA-binding S4" evidence="5">
    <location>
        <begin position="1"/>
        <end position="59"/>
    </location>
</feature>
<evidence type="ECO:0000259" key="5">
    <source>
        <dbReference type="SMART" id="SM00363"/>
    </source>
</evidence>
<name>A0A377J6D9_9HELI</name>
<dbReference type="GO" id="GO:0003723">
    <property type="term" value="F:RNA binding"/>
    <property type="evidence" value="ECO:0007669"/>
    <property type="project" value="UniProtKB-KW"/>
</dbReference>